<evidence type="ECO:0000313" key="6">
    <source>
        <dbReference type="EMBL" id="ORC91411.1"/>
    </source>
</evidence>
<feature type="domain" description="Ketoreductase" evidence="5">
    <location>
        <begin position="39"/>
        <end position="233"/>
    </location>
</feature>
<dbReference type="STRING" id="67003.A0A1X0P3I1"/>
<keyword evidence="7" id="KW-1185">Reference proteome</keyword>
<dbReference type="PROSITE" id="PS00061">
    <property type="entry name" value="ADH_SHORT"/>
    <property type="match status" value="1"/>
</dbReference>
<evidence type="ECO:0000259" key="5">
    <source>
        <dbReference type="SMART" id="SM00822"/>
    </source>
</evidence>
<dbReference type="AlphaFoldDB" id="A0A1X0P3I1"/>
<dbReference type="Gene3D" id="3.40.50.720">
    <property type="entry name" value="NAD(P)-binding Rossmann-like Domain"/>
    <property type="match status" value="1"/>
</dbReference>
<dbReference type="PANTHER" id="PTHR44196">
    <property type="entry name" value="DEHYDROGENASE/REDUCTASE SDR FAMILY MEMBER 7B"/>
    <property type="match status" value="1"/>
</dbReference>
<keyword evidence="2" id="KW-0560">Oxidoreductase</keyword>
<dbReference type="GO" id="GO:0016020">
    <property type="term" value="C:membrane"/>
    <property type="evidence" value="ECO:0007669"/>
    <property type="project" value="TreeGrafter"/>
</dbReference>
<keyword evidence="4" id="KW-0472">Membrane</keyword>
<comment type="function">
    <text evidence="3">Putative oxidoreductase.</text>
</comment>
<feature type="transmembrane region" description="Helical" evidence="4">
    <location>
        <begin position="6"/>
        <end position="26"/>
    </location>
</feature>
<evidence type="ECO:0000313" key="7">
    <source>
        <dbReference type="Proteomes" id="UP000192257"/>
    </source>
</evidence>
<proteinExistence type="inferred from homology"/>
<dbReference type="PRINTS" id="PR00081">
    <property type="entry name" value="GDHRDH"/>
</dbReference>
<name>A0A1X0P3I1_9TRYP</name>
<dbReference type="SUPFAM" id="SSF51735">
    <property type="entry name" value="NAD(P)-binding Rossmann-fold domains"/>
    <property type="match status" value="1"/>
</dbReference>
<dbReference type="GO" id="GO:0016491">
    <property type="term" value="F:oxidoreductase activity"/>
    <property type="evidence" value="ECO:0007669"/>
    <property type="project" value="UniProtKB-KW"/>
</dbReference>
<protein>
    <submittedName>
        <fullName evidence="6">Short-chain dehydrogenase</fullName>
    </submittedName>
</protein>
<gene>
    <name evidence="6" type="ORF">TM35_000064160</name>
</gene>
<keyword evidence="4" id="KW-0812">Transmembrane</keyword>
<dbReference type="EMBL" id="NBCO01000006">
    <property type="protein sequence ID" value="ORC91411.1"/>
    <property type="molecule type" value="Genomic_DNA"/>
</dbReference>
<sequence>MRPTLQLFAPLLLAALPLFFVLLRTLRRRARRRPLRPGGVALITGGGSGIGLAIARYFARAGCSVLLVGRNEDALRSAQTACRTLGAPSADVIVADLCTVEGTSKVGAAVRAWQKEHGSEEPFKYLVLNAGAGAILPFASQPSFYTVCEDMMQINYFANVRLLQQLLPLLAETHSENDPSRVIVMSSLAGILPSTFRSAYTAAKHAIQGFMNALRGETDVAITLCCPGYVDTEFHKLAQQGGSMAGSNHRRGVPPEVCAEQCMSGVLQGDAEVLTTLTGRLGYVLRPIFTSFIDNRAKEMSTRSLK</sequence>
<evidence type="ECO:0000256" key="2">
    <source>
        <dbReference type="ARBA" id="ARBA00023002"/>
    </source>
</evidence>
<evidence type="ECO:0000256" key="3">
    <source>
        <dbReference type="ARBA" id="ARBA00037096"/>
    </source>
</evidence>
<accession>A0A1X0P3I1</accession>
<organism evidence="6 7">
    <name type="scientific">Trypanosoma theileri</name>
    <dbReference type="NCBI Taxonomy" id="67003"/>
    <lineage>
        <taxon>Eukaryota</taxon>
        <taxon>Discoba</taxon>
        <taxon>Euglenozoa</taxon>
        <taxon>Kinetoplastea</taxon>
        <taxon>Metakinetoplastina</taxon>
        <taxon>Trypanosomatida</taxon>
        <taxon>Trypanosomatidae</taxon>
        <taxon>Trypanosoma</taxon>
    </lineage>
</organism>
<dbReference type="Proteomes" id="UP000192257">
    <property type="component" value="Unassembled WGS sequence"/>
</dbReference>
<dbReference type="InterPro" id="IPR002347">
    <property type="entry name" value="SDR_fam"/>
</dbReference>
<dbReference type="InterPro" id="IPR020904">
    <property type="entry name" value="Sc_DH/Rdtase_CS"/>
</dbReference>
<reference evidence="6 7" key="1">
    <citation type="submission" date="2017-03" db="EMBL/GenBank/DDBJ databases">
        <title>An alternative strategy for trypanosome survival in the mammalian bloodstream revealed through genome and transcriptome analysis of the ubiquitous bovine parasite Trypanosoma (Megatrypanum) theileri.</title>
        <authorList>
            <person name="Kelly S."/>
            <person name="Ivens A."/>
            <person name="Mott A."/>
            <person name="O'Neill E."/>
            <person name="Emms D."/>
            <person name="Macleod O."/>
            <person name="Voorheis P."/>
            <person name="Matthews J."/>
            <person name="Matthews K."/>
            <person name="Carrington M."/>
        </authorList>
    </citation>
    <scope>NUCLEOTIDE SEQUENCE [LARGE SCALE GENOMIC DNA]</scope>
    <source>
        <strain evidence="6">Edinburgh</strain>
    </source>
</reference>
<keyword evidence="4" id="KW-1133">Transmembrane helix</keyword>
<evidence type="ECO:0000256" key="4">
    <source>
        <dbReference type="SAM" id="Phobius"/>
    </source>
</evidence>
<feature type="transmembrane region" description="Helical" evidence="4">
    <location>
        <begin position="38"/>
        <end position="59"/>
    </location>
</feature>
<dbReference type="InterPro" id="IPR036291">
    <property type="entry name" value="NAD(P)-bd_dom_sf"/>
</dbReference>
<comment type="similarity">
    <text evidence="1">Belongs to the short-chain dehydrogenases/reductases (SDR) family.</text>
</comment>
<dbReference type="RefSeq" id="XP_028885477.1">
    <property type="nucleotide sequence ID" value="XM_029023453.1"/>
</dbReference>
<dbReference type="PANTHER" id="PTHR44196:SF1">
    <property type="entry name" value="DEHYDROGENASE_REDUCTASE SDR FAMILY MEMBER 7B"/>
    <property type="match status" value="1"/>
</dbReference>
<dbReference type="Pfam" id="PF00106">
    <property type="entry name" value="adh_short"/>
    <property type="match status" value="1"/>
</dbReference>
<dbReference type="VEuPathDB" id="TriTrypDB:TM35_000064160"/>
<evidence type="ECO:0000256" key="1">
    <source>
        <dbReference type="ARBA" id="ARBA00006484"/>
    </source>
</evidence>
<dbReference type="SMART" id="SM00822">
    <property type="entry name" value="PKS_KR"/>
    <property type="match status" value="1"/>
</dbReference>
<dbReference type="OrthoDB" id="294295at2759"/>
<dbReference type="GeneID" id="39983233"/>
<comment type="caution">
    <text evidence="6">The sequence shown here is derived from an EMBL/GenBank/DDBJ whole genome shotgun (WGS) entry which is preliminary data.</text>
</comment>
<dbReference type="InterPro" id="IPR057326">
    <property type="entry name" value="KR_dom"/>
</dbReference>